<evidence type="ECO:0000313" key="2">
    <source>
        <dbReference type="Proteomes" id="UP000199077"/>
    </source>
</evidence>
<gene>
    <name evidence="1" type="ORF">SAMN04489867_2585</name>
</gene>
<accession>A0A1H0T038</accession>
<sequence length="128" mass="13776">MINSLGAFLQEQLRVLGWSRATLATRSGLDEWTLEGILESPVLPEWPQPDDILGLSRALCVSAREITLRAAEGCGLSVIGGIEHNEALMLATNDELMREVRRRLALGARTGAYLTSTGQVVADSAQSA</sequence>
<dbReference type="OrthoDB" id="4868274at2"/>
<dbReference type="RefSeq" id="WP_091786138.1">
    <property type="nucleotide sequence ID" value="NZ_LT629711.1"/>
</dbReference>
<organism evidence="1 2">
    <name type="scientific">Pedococcus dokdonensis</name>
    <dbReference type="NCBI Taxonomy" id="443156"/>
    <lineage>
        <taxon>Bacteria</taxon>
        <taxon>Bacillati</taxon>
        <taxon>Actinomycetota</taxon>
        <taxon>Actinomycetes</taxon>
        <taxon>Micrococcales</taxon>
        <taxon>Intrasporangiaceae</taxon>
        <taxon>Pedococcus</taxon>
    </lineage>
</organism>
<protein>
    <submittedName>
        <fullName evidence="1">Uncharacterized protein</fullName>
    </submittedName>
</protein>
<dbReference type="AlphaFoldDB" id="A0A1H0T038"/>
<dbReference type="EMBL" id="LT629711">
    <property type="protein sequence ID" value="SDP47452.1"/>
    <property type="molecule type" value="Genomic_DNA"/>
</dbReference>
<dbReference type="Proteomes" id="UP000199077">
    <property type="component" value="Chromosome I"/>
</dbReference>
<reference evidence="2" key="1">
    <citation type="submission" date="2016-10" db="EMBL/GenBank/DDBJ databases">
        <authorList>
            <person name="Varghese N."/>
            <person name="Submissions S."/>
        </authorList>
    </citation>
    <scope>NUCLEOTIDE SEQUENCE [LARGE SCALE GENOMIC DNA]</scope>
    <source>
        <strain evidence="2">DSM 22329</strain>
    </source>
</reference>
<keyword evidence="2" id="KW-1185">Reference proteome</keyword>
<proteinExistence type="predicted"/>
<evidence type="ECO:0000313" key="1">
    <source>
        <dbReference type="EMBL" id="SDP47452.1"/>
    </source>
</evidence>
<name>A0A1H0T038_9MICO</name>